<feature type="compositionally biased region" description="Low complexity" evidence="15">
    <location>
        <begin position="112"/>
        <end position="124"/>
    </location>
</feature>
<dbReference type="RefSeq" id="WP_114120967.1">
    <property type="nucleotide sequence ID" value="NZ_JPWA01000004.1"/>
</dbReference>
<evidence type="ECO:0000313" key="18">
    <source>
        <dbReference type="Proteomes" id="UP000252419"/>
    </source>
</evidence>
<dbReference type="GO" id="GO:0046872">
    <property type="term" value="F:metal ion binding"/>
    <property type="evidence" value="ECO:0007669"/>
    <property type="project" value="UniProtKB-KW"/>
</dbReference>
<dbReference type="GO" id="GO:0004739">
    <property type="term" value="F:pyruvate dehydrogenase (acetyl-transferring) activity"/>
    <property type="evidence" value="ECO:0007669"/>
    <property type="project" value="UniProtKB-UniRule"/>
</dbReference>
<comment type="function">
    <text evidence="14">The pyruvate dehydrogenase complex catalyzes the overall conversion of pyruvate to acetyl-CoA and CO2.</text>
</comment>
<accession>A0A367UF30</accession>
<dbReference type="FunFam" id="3.40.50.970:FF:000006">
    <property type="entry name" value="Pyruvate dehydrogenase E1 component subunit beta"/>
    <property type="match status" value="1"/>
</dbReference>
<dbReference type="GO" id="GO:0006086">
    <property type="term" value="P:pyruvate decarboxylation to acetyl-CoA"/>
    <property type="evidence" value="ECO:0007669"/>
    <property type="project" value="InterPro"/>
</dbReference>
<dbReference type="Gene3D" id="3.40.50.970">
    <property type="match status" value="1"/>
</dbReference>
<dbReference type="FunFam" id="2.40.50.100:FF:000010">
    <property type="entry name" value="Acetyltransferase component of pyruvate dehydrogenase complex"/>
    <property type="match status" value="1"/>
</dbReference>
<dbReference type="NCBIfam" id="NF006667">
    <property type="entry name" value="PRK09212.1"/>
    <property type="match status" value="1"/>
</dbReference>
<dbReference type="InterPro" id="IPR003016">
    <property type="entry name" value="2-oxoA_DH_lipoyl-BS"/>
</dbReference>
<dbReference type="InterPro" id="IPR033248">
    <property type="entry name" value="Transketolase_C"/>
</dbReference>
<evidence type="ECO:0000256" key="12">
    <source>
        <dbReference type="ARBA" id="ARBA00023317"/>
    </source>
</evidence>
<evidence type="ECO:0000256" key="4">
    <source>
        <dbReference type="ARBA" id="ARBA00012281"/>
    </source>
</evidence>
<dbReference type="CDD" id="cd06849">
    <property type="entry name" value="lipoyl_domain"/>
    <property type="match status" value="1"/>
</dbReference>
<dbReference type="PROSITE" id="PS00189">
    <property type="entry name" value="LIPOYL"/>
    <property type="match status" value="1"/>
</dbReference>
<dbReference type="InterPro" id="IPR029061">
    <property type="entry name" value="THDP-binding"/>
</dbReference>
<dbReference type="SUPFAM" id="SSF51230">
    <property type="entry name" value="Single hybrid motif"/>
    <property type="match status" value="1"/>
</dbReference>
<dbReference type="SMART" id="SM00861">
    <property type="entry name" value="Transket_pyr"/>
    <property type="match status" value="1"/>
</dbReference>
<proteinExistence type="predicted"/>
<evidence type="ECO:0000256" key="15">
    <source>
        <dbReference type="SAM" id="MobiDB-lite"/>
    </source>
</evidence>
<reference evidence="17 18" key="1">
    <citation type="submission" date="2014-07" db="EMBL/GenBank/DDBJ databases">
        <title>Draft genome sequence of Thalassospira xianhensis P-4 (MCCC 1A02616).</title>
        <authorList>
            <person name="Lai Q."/>
            <person name="Shao Z."/>
        </authorList>
    </citation>
    <scope>NUCLEOTIDE SEQUENCE [LARGE SCALE GENOMIC DNA]</scope>
    <source>
        <strain evidence="17 18">MCCC 1A02616</strain>
    </source>
</reference>
<keyword evidence="18" id="KW-1185">Reference proteome</keyword>
<dbReference type="SUPFAM" id="SSF52518">
    <property type="entry name" value="Thiamin diphosphate-binding fold (THDP-binding)"/>
    <property type="match status" value="1"/>
</dbReference>
<evidence type="ECO:0000256" key="2">
    <source>
        <dbReference type="ARBA" id="ARBA00001964"/>
    </source>
</evidence>
<dbReference type="FunFam" id="3.40.50.920:FF:000001">
    <property type="entry name" value="Pyruvate dehydrogenase E1 beta subunit"/>
    <property type="match status" value="1"/>
</dbReference>
<dbReference type="NCBIfam" id="NF008854">
    <property type="entry name" value="PRK11892.1"/>
    <property type="match status" value="1"/>
</dbReference>
<dbReference type="Gene3D" id="3.40.50.920">
    <property type="match status" value="1"/>
</dbReference>
<evidence type="ECO:0000256" key="6">
    <source>
        <dbReference type="ARBA" id="ARBA00022723"/>
    </source>
</evidence>
<comment type="cofactor">
    <cofactor evidence="2 14">
        <name>thiamine diphosphate</name>
        <dbReference type="ChEBI" id="CHEBI:58937"/>
    </cofactor>
</comment>
<dbReference type="AlphaFoldDB" id="A0A367UF30"/>
<evidence type="ECO:0000256" key="10">
    <source>
        <dbReference type="ARBA" id="ARBA00023002"/>
    </source>
</evidence>
<keyword evidence="11 14" id="KW-0786">Thiamine pyrophosphate</keyword>
<dbReference type="SUPFAM" id="SSF52922">
    <property type="entry name" value="TK C-terminal domain-like"/>
    <property type="match status" value="1"/>
</dbReference>
<keyword evidence="6" id="KW-0479">Metal-binding</keyword>
<dbReference type="InterPro" id="IPR009014">
    <property type="entry name" value="Transketo_C/PFOR_II"/>
</dbReference>
<dbReference type="InterPro" id="IPR005475">
    <property type="entry name" value="Transketolase-like_Pyr-bd"/>
</dbReference>
<dbReference type="InterPro" id="IPR027110">
    <property type="entry name" value="PDHB_mito-type"/>
</dbReference>
<dbReference type="Pfam" id="PF02780">
    <property type="entry name" value="Transketolase_C"/>
    <property type="match status" value="1"/>
</dbReference>
<keyword evidence="7" id="KW-0450">Lipoyl</keyword>
<organism evidence="17 18">
    <name type="scientific">Thalassospira xianhensis MCCC 1A02616</name>
    <dbReference type="NCBI Taxonomy" id="1177929"/>
    <lineage>
        <taxon>Bacteria</taxon>
        <taxon>Pseudomonadati</taxon>
        <taxon>Pseudomonadota</taxon>
        <taxon>Alphaproteobacteria</taxon>
        <taxon>Rhodospirillales</taxon>
        <taxon>Thalassospiraceae</taxon>
        <taxon>Thalassospira</taxon>
    </lineage>
</organism>
<evidence type="ECO:0000256" key="14">
    <source>
        <dbReference type="RuleBase" id="RU364074"/>
    </source>
</evidence>
<feature type="domain" description="Lipoyl-binding" evidence="16">
    <location>
        <begin position="2"/>
        <end position="78"/>
    </location>
</feature>
<dbReference type="Proteomes" id="UP000252419">
    <property type="component" value="Unassembled WGS sequence"/>
</dbReference>
<protein>
    <recommendedName>
        <fullName evidence="5 14">Pyruvate dehydrogenase E1 component subunit beta</fullName>
        <ecNumber evidence="4 14">1.2.4.1</ecNumber>
    </recommendedName>
</protein>
<keyword evidence="9" id="KW-0630">Potassium</keyword>
<sequence>MPIEVLMPALSPTMTEGTLAKWTVKEGDTVASGDVIAEIETDKATMEVEAVDEGTIGKIVIAEGTENVAVNAVIAYILEEDEDASALDNVSASSAPKAEAAPAEAKEEEKAPASSASAAPVAASGAIERAEQDPRAMSVMNATQDEKTYTSFKTQTVREALRDAMAEEMRTDENVYVMGEEVAQYQGAYKVTQGLLDEFGDRRVVDTPITEYGFTGMATGAAFMGLKPVVEFMTFNFAMQAIDHIINSAAKTLYMSGGQLGCPIVFRGPNGAAARVGAQHSQCYASWYAHCPGLKVIAPWSAADAKGLLKAAIRDPNPVVFLENEILYGQSFEVPDDDDFVLPIGQAKIEREGTDVTIVAFSIMVGKALKAAEQLAEQGISAEVINLRTIRPLDVNTIVRSVMKTNRLVTCEEGWHFAGIGAEIASVIMEHAFDYLDAPVARVTGEDVPMPYAANLEVLALPQEQHIVDAAKAVCYR</sequence>
<evidence type="ECO:0000313" key="17">
    <source>
        <dbReference type="EMBL" id="RCK06925.1"/>
    </source>
</evidence>
<keyword evidence="12 14" id="KW-0670">Pyruvate</keyword>
<name>A0A367UF30_9PROT</name>
<evidence type="ECO:0000256" key="13">
    <source>
        <dbReference type="ARBA" id="ARBA00025211"/>
    </source>
</evidence>
<gene>
    <name evidence="17" type="ORF">TH5_05205</name>
</gene>
<feature type="compositionally biased region" description="Low complexity" evidence="15">
    <location>
        <begin position="90"/>
        <end position="103"/>
    </location>
</feature>
<dbReference type="PROSITE" id="PS50968">
    <property type="entry name" value="BIOTINYL_LIPOYL"/>
    <property type="match status" value="1"/>
</dbReference>
<evidence type="ECO:0000259" key="16">
    <source>
        <dbReference type="PROSITE" id="PS50968"/>
    </source>
</evidence>
<keyword evidence="8" id="KW-0809">Transit peptide</keyword>
<comment type="function">
    <text evidence="13">The pyruvate dehydrogenase complex catalyzes the overall conversion of pyruvate to acetyl-CoA and CO(2). It contains multiple copies of three enzymatic components: pyruvate dehydrogenase (E1), dihydrolipoamide acetyltransferase (E2) and lipoamide dehydrogenase (E3).</text>
</comment>
<evidence type="ECO:0000256" key="3">
    <source>
        <dbReference type="ARBA" id="ARBA00011870"/>
    </source>
</evidence>
<evidence type="ECO:0000256" key="1">
    <source>
        <dbReference type="ARBA" id="ARBA00001938"/>
    </source>
</evidence>
<evidence type="ECO:0000256" key="7">
    <source>
        <dbReference type="ARBA" id="ARBA00022823"/>
    </source>
</evidence>
<evidence type="ECO:0000256" key="11">
    <source>
        <dbReference type="ARBA" id="ARBA00023052"/>
    </source>
</evidence>
<comment type="subunit">
    <text evidence="3">Heterodimer of an alpha and a beta chain.</text>
</comment>
<dbReference type="Pfam" id="PF02779">
    <property type="entry name" value="Transket_pyr"/>
    <property type="match status" value="1"/>
</dbReference>
<dbReference type="PANTHER" id="PTHR11624">
    <property type="entry name" value="DEHYDROGENASE RELATED"/>
    <property type="match status" value="1"/>
</dbReference>
<dbReference type="CDD" id="cd07036">
    <property type="entry name" value="TPP_PYR_E1-PDHc-beta_like"/>
    <property type="match status" value="1"/>
</dbReference>
<evidence type="ECO:0000256" key="5">
    <source>
        <dbReference type="ARBA" id="ARBA00016138"/>
    </source>
</evidence>
<dbReference type="InterPro" id="IPR000089">
    <property type="entry name" value="Biotin_lipoyl"/>
</dbReference>
<dbReference type="Pfam" id="PF00364">
    <property type="entry name" value="Biotin_lipoyl"/>
    <property type="match status" value="1"/>
</dbReference>
<dbReference type="EC" id="1.2.4.1" evidence="4 14"/>
<comment type="caution">
    <text evidence="17">The sequence shown here is derived from an EMBL/GenBank/DDBJ whole genome shotgun (WGS) entry which is preliminary data.</text>
</comment>
<dbReference type="InterPro" id="IPR011053">
    <property type="entry name" value="Single_hybrid_motif"/>
</dbReference>
<dbReference type="Gene3D" id="2.40.50.100">
    <property type="match status" value="1"/>
</dbReference>
<keyword evidence="10 14" id="KW-0560">Oxidoreductase</keyword>
<dbReference type="PANTHER" id="PTHR11624:SF96">
    <property type="entry name" value="PYRUVATE DEHYDROGENASE E1 COMPONENT SUBUNIT BETA, MITOCHONDRIAL"/>
    <property type="match status" value="1"/>
</dbReference>
<evidence type="ECO:0000256" key="8">
    <source>
        <dbReference type="ARBA" id="ARBA00022946"/>
    </source>
</evidence>
<evidence type="ECO:0000256" key="9">
    <source>
        <dbReference type="ARBA" id="ARBA00022958"/>
    </source>
</evidence>
<dbReference type="EMBL" id="JPWA01000004">
    <property type="protein sequence ID" value="RCK06925.1"/>
    <property type="molecule type" value="Genomic_DNA"/>
</dbReference>
<feature type="region of interest" description="Disordered" evidence="15">
    <location>
        <begin position="88"/>
        <end position="135"/>
    </location>
</feature>
<comment type="catalytic activity">
    <reaction evidence="14">
        <text>N(6)-[(R)-lipoyl]-L-lysyl-[protein] + pyruvate + H(+) = N(6)-[(R)-S(8)-acetyldihydrolipoyl]-L-lysyl-[protein] + CO2</text>
        <dbReference type="Rhea" id="RHEA:19189"/>
        <dbReference type="Rhea" id="RHEA-COMP:10474"/>
        <dbReference type="Rhea" id="RHEA-COMP:10478"/>
        <dbReference type="ChEBI" id="CHEBI:15361"/>
        <dbReference type="ChEBI" id="CHEBI:15378"/>
        <dbReference type="ChEBI" id="CHEBI:16526"/>
        <dbReference type="ChEBI" id="CHEBI:83099"/>
        <dbReference type="ChEBI" id="CHEBI:83111"/>
        <dbReference type="EC" id="1.2.4.1"/>
    </reaction>
</comment>
<comment type="cofactor">
    <cofactor evidence="1">
        <name>(R)-lipoate</name>
        <dbReference type="ChEBI" id="CHEBI:83088"/>
    </cofactor>
</comment>